<keyword evidence="2" id="KW-0472">Membrane</keyword>
<evidence type="ECO:0000313" key="4">
    <source>
        <dbReference type="Proteomes" id="UP000178735"/>
    </source>
</evidence>
<comment type="caution">
    <text evidence="3">The sequence shown here is derived from an EMBL/GenBank/DDBJ whole genome shotgun (WGS) entry which is preliminary data.</text>
</comment>
<feature type="transmembrane region" description="Helical" evidence="2">
    <location>
        <begin position="17"/>
        <end position="40"/>
    </location>
</feature>
<keyword evidence="2" id="KW-1133">Transmembrane helix</keyword>
<feature type="compositionally biased region" description="Pro residues" evidence="1">
    <location>
        <begin position="471"/>
        <end position="484"/>
    </location>
</feature>
<feature type="region of interest" description="Disordered" evidence="1">
    <location>
        <begin position="464"/>
        <end position="484"/>
    </location>
</feature>
<dbReference type="EMBL" id="MGFH01000251">
    <property type="protein sequence ID" value="OGM00767.1"/>
    <property type="molecule type" value="Genomic_DNA"/>
</dbReference>
<accession>A0A1F7WDW9</accession>
<organism evidence="3 4">
    <name type="scientific">Candidatus Wallbacteria bacterium GWC2_49_35</name>
    <dbReference type="NCBI Taxonomy" id="1817813"/>
    <lineage>
        <taxon>Bacteria</taxon>
        <taxon>Candidatus Walliibacteriota</taxon>
    </lineage>
</organism>
<gene>
    <name evidence="3" type="ORF">A2008_07875</name>
</gene>
<evidence type="ECO:0000256" key="2">
    <source>
        <dbReference type="SAM" id="Phobius"/>
    </source>
</evidence>
<keyword evidence="2" id="KW-0812">Transmembrane</keyword>
<protein>
    <submittedName>
        <fullName evidence="3">Uncharacterized protein</fullName>
    </submittedName>
</protein>
<dbReference type="STRING" id="1817813.A2008_07875"/>
<reference evidence="3 4" key="1">
    <citation type="journal article" date="2016" name="Nat. Commun.">
        <title>Thousands of microbial genomes shed light on interconnected biogeochemical processes in an aquifer system.</title>
        <authorList>
            <person name="Anantharaman K."/>
            <person name="Brown C.T."/>
            <person name="Hug L.A."/>
            <person name="Sharon I."/>
            <person name="Castelle C.J."/>
            <person name="Probst A.J."/>
            <person name="Thomas B.C."/>
            <person name="Singh A."/>
            <person name="Wilkins M.J."/>
            <person name="Karaoz U."/>
            <person name="Brodie E.L."/>
            <person name="Williams K.H."/>
            <person name="Hubbard S.S."/>
            <person name="Banfield J.F."/>
        </authorList>
    </citation>
    <scope>NUCLEOTIDE SEQUENCE [LARGE SCALE GENOMIC DNA]</scope>
</reference>
<evidence type="ECO:0000256" key="1">
    <source>
        <dbReference type="SAM" id="MobiDB-lite"/>
    </source>
</evidence>
<dbReference type="Proteomes" id="UP000178735">
    <property type="component" value="Unassembled WGS sequence"/>
</dbReference>
<proteinExistence type="predicted"/>
<sequence length="484" mass="54443">MTLGERLDKVPVGLRKWIVGAFGLIVFGGTVVGIFLYFYLTSRLSYPERNVLYRTNETVTQYASSSYHNDRSSIASISEGSLIGGESMQAGESDVRVKAIMCTSKRREKGDIDEYELLNMTYQKVAQASTKSEKSRAVFDISRSNYIQNVAGFIDPRAATEEIKLITLETAPEIARSVDADTYIIEDASQKPVWRYRLTDGRRYFGLLGDKYRYSTRQYEMEGGGSKLIYHSAETGLFGIMPQGSNFYMFKEIPGYIESAQNYFSEVKDSSEVYSFKISQYWDAFPWRILNGGYVLSDSKGAIAKIAFEDFWFNYADDCVYWYYLDLNGDGKIDDTTEVIGKVLFSKTESKAASEAGAKDASYTINYSFMAGFNVKNAMNEFVLCGDIEAMMPDQIFDGFGQHSYLGLVEEKRDDIMLYLDKTVENLDRAIKEDDTLGFKTSILRLLLYAKRPYVSELAKKLSEKAAPAANPAPAPPPATGVTR</sequence>
<evidence type="ECO:0000313" key="3">
    <source>
        <dbReference type="EMBL" id="OGM00767.1"/>
    </source>
</evidence>
<dbReference type="AlphaFoldDB" id="A0A1F7WDW9"/>
<name>A0A1F7WDW9_9BACT</name>